<dbReference type="SUPFAM" id="SSF47413">
    <property type="entry name" value="lambda repressor-like DNA-binding domains"/>
    <property type="match status" value="1"/>
</dbReference>
<evidence type="ECO:0000313" key="4">
    <source>
        <dbReference type="Proteomes" id="UP000199095"/>
    </source>
</evidence>
<dbReference type="PROSITE" id="PS50943">
    <property type="entry name" value="HTH_CROC1"/>
    <property type="match status" value="1"/>
</dbReference>
<sequence>MDKGSRAANTLKQSRKSVSKTQQQLSMETYLSREAVCKQENGEYKVQPEMAQHFIDQYNQPWIALEAANEYIGWGVTRLDGRAADLHRSSVKDKASEELEEALRAIKRVKTSLHPDYVESFQVQDIKQSVQEMMDVVTAGVNWIAVVCEEYKLDWSKEWDEHHRKLRAKDYVRS</sequence>
<proteinExistence type="predicted"/>
<name>A0A1I0IHE3_9BACI</name>
<dbReference type="OrthoDB" id="2969743at2"/>
<dbReference type="AlphaFoldDB" id="A0A1I0IHE3"/>
<evidence type="ECO:0000313" key="3">
    <source>
        <dbReference type="EMBL" id="SET95502.1"/>
    </source>
</evidence>
<dbReference type="GO" id="GO:0003677">
    <property type="term" value="F:DNA binding"/>
    <property type="evidence" value="ECO:0007669"/>
    <property type="project" value="InterPro"/>
</dbReference>
<accession>A0A1I0IHE3</accession>
<feature type="domain" description="HTH cro/C1-type" evidence="2">
    <location>
        <begin position="11"/>
        <end position="65"/>
    </location>
</feature>
<organism evidence="3 4">
    <name type="scientific">Salinibacillus kushneri</name>
    <dbReference type="NCBI Taxonomy" id="237682"/>
    <lineage>
        <taxon>Bacteria</taxon>
        <taxon>Bacillati</taxon>
        <taxon>Bacillota</taxon>
        <taxon>Bacilli</taxon>
        <taxon>Bacillales</taxon>
        <taxon>Bacillaceae</taxon>
        <taxon>Salinibacillus</taxon>
    </lineage>
</organism>
<dbReference type="STRING" id="237682.SAMN05421676_11249"/>
<dbReference type="InterPro" id="IPR001387">
    <property type="entry name" value="Cro/C1-type_HTH"/>
</dbReference>
<gene>
    <name evidence="3" type="ORF">SAMN05421676_11249</name>
</gene>
<keyword evidence="4" id="KW-1185">Reference proteome</keyword>
<evidence type="ECO:0000259" key="2">
    <source>
        <dbReference type="PROSITE" id="PS50943"/>
    </source>
</evidence>
<dbReference type="EMBL" id="FOHJ01000012">
    <property type="protein sequence ID" value="SET95502.1"/>
    <property type="molecule type" value="Genomic_DNA"/>
</dbReference>
<reference evidence="4" key="1">
    <citation type="submission" date="2016-10" db="EMBL/GenBank/DDBJ databases">
        <authorList>
            <person name="Varghese N."/>
            <person name="Submissions S."/>
        </authorList>
    </citation>
    <scope>NUCLEOTIDE SEQUENCE [LARGE SCALE GENOMIC DNA]</scope>
    <source>
        <strain evidence="4">CGMCC 1.3566</strain>
    </source>
</reference>
<feature type="region of interest" description="Disordered" evidence="1">
    <location>
        <begin position="1"/>
        <end position="25"/>
    </location>
</feature>
<dbReference type="InterPro" id="IPR010982">
    <property type="entry name" value="Lambda_DNA-bd_dom_sf"/>
</dbReference>
<evidence type="ECO:0000256" key="1">
    <source>
        <dbReference type="SAM" id="MobiDB-lite"/>
    </source>
</evidence>
<dbReference type="RefSeq" id="WP_093137022.1">
    <property type="nucleotide sequence ID" value="NZ_FOHJ01000012.1"/>
</dbReference>
<protein>
    <recommendedName>
        <fullName evidence="2">HTH cro/C1-type domain-containing protein</fullName>
    </recommendedName>
</protein>
<dbReference type="Proteomes" id="UP000199095">
    <property type="component" value="Unassembled WGS sequence"/>
</dbReference>